<protein>
    <submittedName>
        <fullName evidence="2">Mob1 protein</fullName>
    </submittedName>
</protein>
<keyword evidence="1" id="KW-0479">Metal-binding</keyword>
<sequence length="219" mass="25477">MSSFLHTLNRGTARTFRGRNGKSAGPTESLREFAQSTLGSDALREAVKLPPGEDENEWIAVHVVDFHNQINMLYSTITLLCSPTTCPKMTAGDKYEYLWQDSTSTNFRKPTKLSAPEYIENLLNWTHKRFQDPHYFPTELGVEFPSDARGMFQQILKRLFRVYAHIYYHHINQITELNLQPHLNTSLKHFTLFCNQFDLVPKKEFEPLDDLIQCLLEEH</sequence>
<dbReference type="EMBL" id="BTGC01000003">
    <property type="protein sequence ID" value="GMM50103.1"/>
    <property type="molecule type" value="Genomic_DNA"/>
</dbReference>
<feature type="binding site" evidence="1">
    <location>
        <position position="165"/>
    </location>
    <ligand>
        <name>Zn(2+)</name>
        <dbReference type="ChEBI" id="CHEBI:29105"/>
    </ligand>
</feature>
<evidence type="ECO:0000256" key="1">
    <source>
        <dbReference type="PIRSR" id="PIRSR605301-1"/>
    </source>
</evidence>
<proteinExistence type="predicted"/>
<evidence type="ECO:0000313" key="2">
    <source>
        <dbReference type="EMBL" id="GMM50103.1"/>
    </source>
</evidence>
<feature type="binding site" evidence="1">
    <location>
        <position position="86"/>
    </location>
    <ligand>
        <name>Zn(2+)</name>
        <dbReference type="ChEBI" id="CHEBI:29105"/>
    </ligand>
</feature>
<dbReference type="InterPro" id="IPR036703">
    <property type="entry name" value="MOB_kinase_act_sf"/>
</dbReference>
<dbReference type="Pfam" id="PF03637">
    <property type="entry name" value="Mob1_phocein"/>
    <property type="match status" value="1"/>
</dbReference>
<evidence type="ECO:0000313" key="3">
    <source>
        <dbReference type="Proteomes" id="UP001362899"/>
    </source>
</evidence>
<dbReference type="SMART" id="SM01388">
    <property type="entry name" value="Mob1_phocein"/>
    <property type="match status" value="1"/>
</dbReference>
<name>A0AAV5RF87_STABA</name>
<dbReference type="PANTHER" id="PTHR22599">
    <property type="entry name" value="MPS ONE BINDER KINASE ACTIVATOR-LIKE MOB"/>
    <property type="match status" value="1"/>
</dbReference>
<organism evidence="2 3">
    <name type="scientific">Starmerella bacillaris</name>
    <name type="common">Yeast</name>
    <name type="synonym">Candida zemplinina</name>
    <dbReference type="NCBI Taxonomy" id="1247836"/>
    <lineage>
        <taxon>Eukaryota</taxon>
        <taxon>Fungi</taxon>
        <taxon>Dikarya</taxon>
        <taxon>Ascomycota</taxon>
        <taxon>Saccharomycotina</taxon>
        <taxon>Dipodascomycetes</taxon>
        <taxon>Dipodascales</taxon>
        <taxon>Trichomonascaceae</taxon>
        <taxon>Starmerella</taxon>
    </lineage>
</organism>
<dbReference type="InterPro" id="IPR005301">
    <property type="entry name" value="MOB_kinase_act_fam"/>
</dbReference>
<dbReference type="Gene3D" id="1.20.140.30">
    <property type="entry name" value="MOB kinase activator"/>
    <property type="match status" value="1"/>
</dbReference>
<feature type="binding site" evidence="1">
    <location>
        <position position="81"/>
    </location>
    <ligand>
        <name>Zn(2+)</name>
        <dbReference type="ChEBI" id="CHEBI:29105"/>
    </ligand>
</feature>
<comment type="caution">
    <text evidence="2">The sequence shown here is derived from an EMBL/GenBank/DDBJ whole genome shotgun (WGS) entry which is preliminary data.</text>
</comment>
<gene>
    <name evidence="2" type="ORF">DASB73_010610</name>
</gene>
<keyword evidence="1" id="KW-0862">Zinc</keyword>
<dbReference type="Proteomes" id="UP001362899">
    <property type="component" value="Unassembled WGS sequence"/>
</dbReference>
<accession>A0AAV5RF87</accession>
<keyword evidence="3" id="KW-1185">Reference proteome</keyword>
<feature type="binding site" evidence="1">
    <location>
        <position position="170"/>
    </location>
    <ligand>
        <name>Zn(2+)</name>
        <dbReference type="ChEBI" id="CHEBI:29105"/>
    </ligand>
</feature>
<dbReference type="SUPFAM" id="SSF101152">
    <property type="entry name" value="Mob1/phocein"/>
    <property type="match status" value="1"/>
</dbReference>
<dbReference type="AlphaFoldDB" id="A0AAV5RF87"/>
<reference evidence="2 3" key="1">
    <citation type="journal article" date="2023" name="Elife">
        <title>Identification of key yeast species and microbe-microbe interactions impacting larval growth of Drosophila in the wild.</title>
        <authorList>
            <person name="Mure A."/>
            <person name="Sugiura Y."/>
            <person name="Maeda R."/>
            <person name="Honda K."/>
            <person name="Sakurai N."/>
            <person name="Takahashi Y."/>
            <person name="Watada M."/>
            <person name="Katoh T."/>
            <person name="Gotoh A."/>
            <person name="Gotoh Y."/>
            <person name="Taniguchi I."/>
            <person name="Nakamura K."/>
            <person name="Hayashi T."/>
            <person name="Katayama T."/>
            <person name="Uemura T."/>
            <person name="Hattori Y."/>
        </authorList>
    </citation>
    <scope>NUCLEOTIDE SEQUENCE [LARGE SCALE GENOMIC DNA]</scope>
    <source>
        <strain evidence="2 3">SB-73</strain>
    </source>
</reference>